<dbReference type="Proteomes" id="UP000193920">
    <property type="component" value="Unassembled WGS sequence"/>
</dbReference>
<feature type="region of interest" description="Disordered" evidence="2">
    <location>
        <begin position="323"/>
        <end position="461"/>
    </location>
</feature>
<gene>
    <name evidence="4" type="ORF">LY90DRAFT_673996</name>
</gene>
<keyword evidence="5" id="KW-1185">Reference proteome</keyword>
<feature type="compositionally biased region" description="Basic and acidic residues" evidence="2">
    <location>
        <begin position="397"/>
        <end position="425"/>
    </location>
</feature>
<feature type="compositionally biased region" description="Low complexity" evidence="2">
    <location>
        <begin position="266"/>
        <end position="293"/>
    </location>
</feature>
<reference evidence="4 5" key="1">
    <citation type="submission" date="2016-08" db="EMBL/GenBank/DDBJ databases">
        <title>A Parts List for Fungal Cellulosomes Revealed by Comparative Genomics.</title>
        <authorList>
            <consortium name="DOE Joint Genome Institute"/>
            <person name="Haitjema C.H."/>
            <person name="Gilmore S.P."/>
            <person name="Henske J.K."/>
            <person name="Solomon K.V."/>
            <person name="De Groot R."/>
            <person name="Kuo A."/>
            <person name="Mondo S.J."/>
            <person name="Salamov A.A."/>
            <person name="Labutti K."/>
            <person name="Zhao Z."/>
            <person name="Chiniquy J."/>
            <person name="Barry K."/>
            <person name="Brewer H.M."/>
            <person name="Purvine S.O."/>
            <person name="Wright A.T."/>
            <person name="Boxma B."/>
            <person name="Van Alen T."/>
            <person name="Hackstein J.H."/>
            <person name="Baker S.E."/>
            <person name="Grigoriev I.V."/>
            <person name="O'Malley M.A."/>
        </authorList>
    </citation>
    <scope>NUCLEOTIDE SEQUENCE [LARGE SCALE GENOMIC DNA]</scope>
    <source>
        <strain evidence="4 5">G1</strain>
    </source>
</reference>
<feature type="compositionally biased region" description="Polar residues" evidence="2">
    <location>
        <begin position="659"/>
        <end position="676"/>
    </location>
</feature>
<feature type="compositionally biased region" description="Low complexity" evidence="2">
    <location>
        <begin position="218"/>
        <end position="257"/>
    </location>
</feature>
<feature type="coiled-coil region" evidence="1">
    <location>
        <begin position="934"/>
        <end position="983"/>
    </location>
</feature>
<feature type="compositionally biased region" description="Basic and acidic residues" evidence="2">
    <location>
        <begin position="354"/>
        <end position="385"/>
    </location>
</feature>
<evidence type="ECO:0000313" key="4">
    <source>
        <dbReference type="EMBL" id="ORY29042.1"/>
    </source>
</evidence>
<dbReference type="Gene3D" id="2.60.200.20">
    <property type="match status" value="1"/>
</dbReference>
<keyword evidence="1" id="KW-0175">Coiled coil</keyword>
<dbReference type="SUPFAM" id="SSF49879">
    <property type="entry name" value="SMAD/FHA domain"/>
    <property type="match status" value="1"/>
</dbReference>
<evidence type="ECO:0000256" key="2">
    <source>
        <dbReference type="SAM" id="MobiDB-lite"/>
    </source>
</evidence>
<dbReference type="OrthoDB" id="687730at2759"/>
<accession>A0A1Y2B2J8</accession>
<dbReference type="PROSITE" id="PS50006">
    <property type="entry name" value="FHA_DOMAIN"/>
    <property type="match status" value="1"/>
</dbReference>
<dbReference type="InterPro" id="IPR000253">
    <property type="entry name" value="FHA_dom"/>
</dbReference>
<feature type="region of interest" description="Disordered" evidence="2">
    <location>
        <begin position="655"/>
        <end position="676"/>
    </location>
</feature>
<dbReference type="InterPro" id="IPR008984">
    <property type="entry name" value="SMAD_FHA_dom_sf"/>
</dbReference>
<feature type="compositionally biased region" description="Low complexity" evidence="2">
    <location>
        <begin position="386"/>
        <end position="396"/>
    </location>
</feature>
<dbReference type="EMBL" id="MCOG01000182">
    <property type="protein sequence ID" value="ORY29042.1"/>
    <property type="molecule type" value="Genomic_DNA"/>
</dbReference>
<sequence length="1171" mass="132928">MEDTNNNIALVNILLTKFAKEAQNLVTTAQKIYDSNNHIVFTQLDIFNEQWGELKGHCSTVGVAIGGYKENNPEVYIQKIELLVADINKKKNEALTPVESDNANTPKSGVADDLLSTLPLIIINLLSTVKMSVESYNEKILGECVANTSSHTNHNDQNNADSSFNVTTFILKDESFSSLDSDINQSNPHLNKSSSFNQSSSTLSCLSNSVLQALENNQLSSRNSSRSDINNEFPSTNNNNDKSNDNNDNNDNNNDNSDNNKDNKDNNNSNNNNNDDNDNSRSNNISTSINNSCNDIEKNENEEIINHSNVNVPTYTPLPIEEERKETHSQEGSISLENTNSKVINSERSSSIPNEKRGLLFRERSSSLNSDKRNVNLRLRERKDSNNSNRRLNSNESMERRGREMSNSNRERYERSKSRDRRIMDGNESFSGMRESENRNRSKSCDHRGMNSTEDVKEKRRPEKVNINIYPKRLDSFDKSPILQMKGDFSMSSEASGSNSNSPFMNNCKAHGMRTPSMDNIPSAISVDTGIKINPHIIHGRQRNVSNPTPVQLAMMSCKTPKLVNYDPALKAPKLSTHSPKSDIIRTPNSSNLESAKTPLFSELLDNVHSAVPQDYGKPQTQGIVRKRSCSASYAQNPLLTNNSLNSPRIIEKLDDQIPNGSDSTKNNTLKSIKSSSAIQGLTNNYNSNQEGVKKQNDSMHEDLNTLLKSRHVRNVSEGSFLKHRSDISTNPNLSSFQRKHKSNVSVSSVGTDATEQLNTGVQFIKNFDKPIKMEGMDRRSYLYEDYFNRNSDGELIDLQMVLVPLNNMFEICTVDLNEPIRFGRSNVDNVENFKSFRSLVISRSHAEIWSENNKIYLKDLGSNGGTFLNGVRICQYGTVCEPHEIKSGDFIQFGQDFYEGGIKSPKMDIPENPKHRCVKFQIILSNSININLYKNYDSNNQTKNSEQEELENQRRDIEQQILEQNEKLKKQMENNLAVEKVRDHYYINISGTNNKIRKAIIRIDPGIELFSVDLSNWDQKTSIFSLKDKYKNNKILVHDNRPEYFETQNIEILKELSNTKVFSIKTKYSLLGTVQYTTKKKVQIVTPYGSPQFCITGDFKEHQWIILETHINNDDHNQRCIGEAKGKEFLKKGVRETKWEIKLEVEKSQFSQLLFSSFLFLIVTGRDINL</sequence>
<dbReference type="AlphaFoldDB" id="A0A1Y2B2J8"/>
<feature type="region of interest" description="Disordered" evidence="2">
    <location>
        <begin position="218"/>
        <end position="293"/>
    </location>
</feature>
<dbReference type="STRING" id="1754190.A0A1Y2B2J8"/>
<evidence type="ECO:0000259" key="3">
    <source>
        <dbReference type="PROSITE" id="PS50006"/>
    </source>
</evidence>
<feature type="compositionally biased region" description="Basic and acidic residues" evidence="2">
    <location>
        <begin position="434"/>
        <end position="461"/>
    </location>
</feature>
<dbReference type="SMART" id="SM00240">
    <property type="entry name" value="FHA"/>
    <property type="match status" value="1"/>
</dbReference>
<proteinExistence type="predicted"/>
<name>A0A1Y2B2J8_9FUNG</name>
<feature type="domain" description="FHA" evidence="3">
    <location>
        <begin position="821"/>
        <end position="874"/>
    </location>
</feature>
<evidence type="ECO:0000256" key="1">
    <source>
        <dbReference type="SAM" id="Coils"/>
    </source>
</evidence>
<protein>
    <recommendedName>
        <fullName evidence="3">FHA domain-containing protein</fullName>
    </recommendedName>
</protein>
<comment type="caution">
    <text evidence="4">The sequence shown here is derived from an EMBL/GenBank/DDBJ whole genome shotgun (WGS) entry which is preliminary data.</text>
</comment>
<feature type="compositionally biased region" description="Polar residues" evidence="2">
    <location>
        <begin position="330"/>
        <end position="353"/>
    </location>
</feature>
<organism evidence="4 5">
    <name type="scientific">Neocallimastix californiae</name>
    <dbReference type="NCBI Taxonomy" id="1754190"/>
    <lineage>
        <taxon>Eukaryota</taxon>
        <taxon>Fungi</taxon>
        <taxon>Fungi incertae sedis</taxon>
        <taxon>Chytridiomycota</taxon>
        <taxon>Chytridiomycota incertae sedis</taxon>
        <taxon>Neocallimastigomycetes</taxon>
        <taxon>Neocallimastigales</taxon>
        <taxon>Neocallimastigaceae</taxon>
        <taxon>Neocallimastix</taxon>
    </lineage>
</organism>
<evidence type="ECO:0000313" key="5">
    <source>
        <dbReference type="Proteomes" id="UP000193920"/>
    </source>
</evidence>
<dbReference type="Pfam" id="PF00498">
    <property type="entry name" value="FHA"/>
    <property type="match status" value="1"/>
</dbReference>